<dbReference type="OrthoDB" id="121380at2759"/>
<evidence type="ECO:0000313" key="4">
    <source>
        <dbReference type="Proteomes" id="UP000217199"/>
    </source>
</evidence>
<gene>
    <name evidence="3" type="ORF">PNOK_0434600</name>
</gene>
<dbReference type="PANTHER" id="PTHR34315:SF1">
    <property type="entry name" value="INTRADIOL RING-CLEAVAGE DIOXYGENASES DOMAIN-CONTAINING PROTEIN-RELATED"/>
    <property type="match status" value="1"/>
</dbReference>
<accession>A0A286UII4</accession>
<dbReference type="Proteomes" id="UP000217199">
    <property type="component" value="Unassembled WGS sequence"/>
</dbReference>
<evidence type="ECO:0000256" key="2">
    <source>
        <dbReference type="SAM" id="SignalP"/>
    </source>
</evidence>
<feature type="compositionally biased region" description="Polar residues" evidence="1">
    <location>
        <begin position="204"/>
        <end position="217"/>
    </location>
</feature>
<dbReference type="PANTHER" id="PTHR34315">
    <property type="match status" value="1"/>
</dbReference>
<dbReference type="STRING" id="2282107.A0A286UII4"/>
<sequence length="362" mass="38736">MAADAKLVVMFKNVAFLSLALAFATQASAHGAPPTGLEMLQRREYNAFVGRSLQKRCGDVIAKHKARRMAKRSLAGYGISQKRDTNDSVCILTPEVTQGPYHILGELYRQNITQDQVGIPLELDVDFIDISTCESVPKVWVDGWSCNSTGIYSGYEQASSQSDTGSGGAPSGIPSGSGGGVQPTGTAGGSSSQESGAYAGADSPDSSIASSGPTDSDNFLRGTWQADDDGHLTMYSIVPGWYSGRSVHFHIKVYTEDNGSVADNGTFIAGSAVHTGQFFFEDEFMEKVGNVTPYNTNTVERVLNGDDQWYAYQNAEGYSAILDIAYADEDDITAGVIGSITVGLNLTYESPEIANYWWPGSK</sequence>
<feature type="signal peptide" evidence="2">
    <location>
        <begin position="1"/>
        <end position="29"/>
    </location>
</feature>
<dbReference type="SUPFAM" id="SSF49482">
    <property type="entry name" value="Aromatic compound dioxygenase"/>
    <property type="match status" value="1"/>
</dbReference>
<dbReference type="GO" id="GO:0016702">
    <property type="term" value="F:oxidoreductase activity, acting on single donors with incorporation of molecular oxygen, incorporation of two atoms of oxygen"/>
    <property type="evidence" value="ECO:0007669"/>
    <property type="project" value="InterPro"/>
</dbReference>
<name>A0A286UII4_9AGAM</name>
<dbReference type="InterPro" id="IPR015889">
    <property type="entry name" value="Intradiol_dOase_core"/>
</dbReference>
<dbReference type="GO" id="GO:0005506">
    <property type="term" value="F:iron ion binding"/>
    <property type="evidence" value="ECO:0007669"/>
    <property type="project" value="InterPro"/>
</dbReference>
<evidence type="ECO:0000256" key="1">
    <source>
        <dbReference type="SAM" id="MobiDB-lite"/>
    </source>
</evidence>
<proteinExistence type="predicted"/>
<feature type="chain" id="PRO_5013830501" evidence="2">
    <location>
        <begin position="30"/>
        <end position="362"/>
    </location>
</feature>
<feature type="compositionally biased region" description="Gly residues" evidence="1">
    <location>
        <begin position="165"/>
        <end position="188"/>
    </location>
</feature>
<keyword evidence="4" id="KW-1185">Reference proteome</keyword>
<keyword evidence="2" id="KW-0732">Signal</keyword>
<dbReference type="Gene3D" id="2.60.130.10">
    <property type="entry name" value="Aromatic compound dioxygenase"/>
    <property type="match status" value="1"/>
</dbReference>
<dbReference type="EMBL" id="NBII01000004">
    <property type="protein sequence ID" value="PAV19412.1"/>
    <property type="molecule type" value="Genomic_DNA"/>
</dbReference>
<evidence type="ECO:0000313" key="3">
    <source>
        <dbReference type="EMBL" id="PAV19412.1"/>
    </source>
</evidence>
<organism evidence="3 4">
    <name type="scientific">Pyrrhoderma noxium</name>
    <dbReference type="NCBI Taxonomy" id="2282107"/>
    <lineage>
        <taxon>Eukaryota</taxon>
        <taxon>Fungi</taxon>
        <taxon>Dikarya</taxon>
        <taxon>Basidiomycota</taxon>
        <taxon>Agaricomycotina</taxon>
        <taxon>Agaricomycetes</taxon>
        <taxon>Hymenochaetales</taxon>
        <taxon>Hymenochaetaceae</taxon>
        <taxon>Pyrrhoderma</taxon>
    </lineage>
</organism>
<dbReference type="InParanoid" id="A0A286UII4"/>
<protein>
    <submittedName>
        <fullName evidence="3">Aromatic compound dioxygenase</fullName>
    </submittedName>
</protein>
<dbReference type="AlphaFoldDB" id="A0A286UII4"/>
<keyword evidence="3" id="KW-0560">Oxidoreductase</keyword>
<keyword evidence="3" id="KW-0223">Dioxygenase</keyword>
<comment type="caution">
    <text evidence="3">The sequence shown here is derived from an EMBL/GenBank/DDBJ whole genome shotgun (WGS) entry which is preliminary data.</text>
</comment>
<reference evidence="3 4" key="1">
    <citation type="journal article" date="2017" name="Mol. Ecol.">
        <title>Comparative and population genomic landscape of Phellinus noxius: A hypervariable fungus causing root rot in trees.</title>
        <authorList>
            <person name="Chung C.L."/>
            <person name="Lee T.J."/>
            <person name="Akiba M."/>
            <person name="Lee H.H."/>
            <person name="Kuo T.H."/>
            <person name="Liu D."/>
            <person name="Ke H.M."/>
            <person name="Yokoi T."/>
            <person name="Roa M.B."/>
            <person name="Lu M.J."/>
            <person name="Chang Y.Y."/>
            <person name="Ann P.J."/>
            <person name="Tsai J.N."/>
            <person name="Chen C.Y."/>
            <person name="Tzean S.S."/>
            <person name="Ota Y."/>
            <person name="Hattori T."/>
            <person name="Sahashi N."/>
            <person name="Liou R.F."/>
            <person name="Kikuchi T."/>
            <person name="Tsai I.J."/>
        </authorList>
    </citation>
    <scope>NUCLEOTIDE SEQUENCE [LARGE SCALE GENOMIC DNA]</scope>
    <source>
        <strain evidence="3 4">FFPRI411160</strain>
    </source>
</reference>
<feature type="region of interest" description="Disordered" evidence="1">
    <location>
        <begin position="157"/>
        <end position="222"/>
    </location>
</feature>